<organism evidence="3 4">
    <name type="scientific">Elysia crispata</name>
    <name type="common">lettuce slug</name>
    <dbReference type="NCBI Taxonomy" id="231223"/>
    <lineage>
        <taxon>Eukaryota</taxon>
        <taxon>Metazoa</taxon>
        <taxon>Spiralia</taxon>
        <taxon>Lophotrochozoa</taxon>
        <taxon>Mollusca</taxon>
        <taxon>Gastropoda</taxon>
        <taxon>Heterobranchia</taxon>
        <taxon>Euthyneura</taxon>
        <taxon>Panpulmonata</taxon>
        <taxon>Sacoglossa</taxon>
        <taxon>Placobranchoidea</taxon>
        <taxon>Plakobranchidae</taxon>
        <taxon>Elysia</taxon>
    </lineage>
</organism>
<dbReference type="Gene3D" id="3.40.390.10">
    <property type="entry name" value="Collagenase (Catalytic Domain)"/>
    <property type="match status" value="1"/>
</dbReference>
<dbReference type="EMBL" id="JAWDGP010001133">
    <property type="protein sequence ID" value="KAK3794166.1"/>
    <property type="molecule type" value="Genomic_DNA"/>
</dbReference>
<dbReference type="InterPro" id="IPR000718">
    <property type="entry name" value="Peptidase_M13"/>
</dbReference>
<dbReference type="Pfam" id="PF05649">
    <property type="entry name" value="Peptidase_M13_N"/>
    <property type="match status" value="1"/>
</dbReference>
<keyword evidence="1" id="KW-0732">Signal</keyword>
<feature type="domain" description="Peptidase M13 N-terminal" evidence="2">
    <location>
        <begin position="44"/>
        <end position="111"/>
    </location>
</feature>
<gene>
    <name evidence="3" type="ORF">RRG08_000340</name>
</gene>
<dbReference type="Gene3D" id="1.10.1380.10">
    <property type="entry name" value="Neutral endopeptidase , domain2"/>
    <property type="match status" value="1"/>
</dbReference>
<dbReference type="PROSITE" id="PS51885">
    <property type="entry name" value="NEPRILYSIN"/>
    <property type="match status" value="1"/>
</dbReference>
<dbReference type="SUPFAM" id="SSF55486">
    <property type="entry name" value="Metalloproteases ('zincins'), catalytic domain"/>
    <property type="match status" value="1"/>
</dbReference>
<evidence type="ECO:0000313" key="3">
    <source>
        <dbReference type="EMBL" id="KAK3794166.1"/>
    </source>
</evidence>
<dbReference type="Proteomes" id="UP001283361">
    <property type="component" value="Unassembled WGS sequence"/>
</dbReference>
<name>A0AAE1AVM8_9GAST</name>
<keyword evidence="4" id="KW-1185">Reference proteome</keyword>
<dbReference type="AlphaFoldDB" id="A0AAE1AVM8"/>
<dbReference type="GO" id="GO:0006508">
    <property type="term" value="P:proteolysis"/>
    <property type="evidence" value="ECO:0007669"/>
    <property type="project" value="InterPro"/>
</dbReference>
<dbReference type="GO" id="GO:0004222">
    <property type="term" value="F:metalloendopeptidase activity"/>
    <property type="evidence" value="ECO:0007669"/>
    <property type="project" value="InterPro"/>
</dbReference>
<protein>
    <recommendedName>
        <fullName evidence="2">Peptidase M13 N-terminal domain-containing protein</fullName>
    </recommendedName>
</protein>
<evidence type="ECO:0000313" key="4">
    <source>
        <dbReference type="Proteomes" id="UP001283361"/>
    </source>
</evidence>
<sequence>MAFSSAFIVLFTTFQMVTKNESFKLMSESRMRTVFGWMNQSADPCDNFAMYACGNFYKQAATHPRTRPLIRVEVKRRISKSIQDLITGNEKPWDSDITKQMKQFYKSCIDT</sequence>
<dbReference type="InterPro" id="IPR024079">
    <property type="entry name" value="MetalloPept_cat_dom_sf"/>
</dbReference>
<dbReference type="InterPro" id="IPR008753">
    <property type="entry name" value="Peptidase_M13_N"/>
</dbReference>
<evidence type="ECO:0000259" key="2">
    <source>
        <dbReference type="Pfam" id="PF05649"/>
    </source>
</evidence>
<dbReference type="InterPro" id="IPR042089">
    <property type="entry name" value="Peptidase_M13_dom_2"/>
</dbReference>
<feature type="signal peptide" evidence="1">
    <location>
        <begin position="1"/>
        <end position="22"/>
    </location>
</feature>
<proteinExistence type="predicted"/>
<feature type="chain" id="PRO_5041901886" description="Peptidase M13 N-terminal domain-containing protein" evidence="1">
    <location>
        <begin position="23"/>
        <end position="111"/>
    </location>
</feature>
<evidence type="ECO:0000256" key="1">
    <source>
        <dbReference type="SAM" id="SignalP"/>
    </source>
</evidence>
<reference evidence="3" key="1">
    <citation type="journal article" date="2023" name="G3 (Bethesda)">
        <title>A reference genome for the long-term kleptoplast-retaining sea slug Elysia crispata morphotype clarki.</title>
        <authorList>
            <person name="Eastman K.E."/>
            <person name="Pendleton A.L."/>
            <person name="Shaikh M.A."/>
            <person name="Suttiyut T."/>
            <person name="Ogas R."/>
            <person name="Tomko P."/>
            <person name="Gavelis G."/>
            <person name="Widhalm J.R."/>
            <person name="Wisecaver J.H."/>
        </authorList>
    </citation>
    <scope>NUCLEOTIDE SEQUENCE</scope>
    <source>
        <strain evidence="3">ECLA1</strain>
    </source>
</reference>
<comment type="caution">
    <text evidence="3">The sequence shown here is derived from an EMBL/GenBank/DDBJ whole genome shotgun (WGS) entry which is preliminary data.</text>
</comment>
<accession>A0AAE1AVM8</accession>
<feature type="non-terminal residue" evidence="3">
    <location>
        <position position="1"/>
    </location>
</feature>